<protein>
    <submittedName>
        <fullName evidence="1">Uncharacterized protein</fullName>
    </submittedName>
</protein>
<dbReference type="RefSeq" id="WP_083617658.1">
    <property type="nucleotide sequence ID" value="NZ_LR734832.1"/>
</dbReference>
<name>A0A7Z9BI41_9CYAN</name>
<organism evidence="1 2">
    <name type="scientific">Planktothrix serta PCC 8927</name>
    <dbReference type="NCBI Taxonomy" id="671068"/>
    <lineage>
        <taxon>Bacteria</taxon>
        <taxon>Bacillati</taxon>
        <taxon>Cyanobacteriota</taxon>
        <taxon>Cyanophyceae</taxon>
        <taxon>Oscillatoriophycideae</taxon>
        <taxon>Oscillatoriales</taxon>
        <taxon>Microcoleaceae</taxon>
        <taxon>Planktothrix</taxon>
    </lineage>
</organism>
<accession>A0A7Z9BI41</accession>
<evidence type="ECO:0000313" key="2">
    <source>
        <dbReference type="Proteomes" id="UP000184550"/>
    </source>
</evidence>
<keyword evidence="2" id="KW-1185">Reference proteome</keyword>
<proteinExistence type="predicted"/>
<dbReference type="OrthoDB" id="426214at2"/>
<reference evidence="1" key="1">
    <citation type="submission" date="2019-10" db="EMBL/GenBank/DDBJ databases">
        <authorList>
            <consortium name="Genoscope - CEA"/>
            <person name="William W."/>
        </authorList>
    </citation>
    <scope>NUCLEOTIDE SEQUENCE [LARGE SCALE GENOMIC DNA]</scope>
    <source>
        <strain evidence="1">BBR_PRJEB10992</strain>
    </source>
</reference>
<evidence type="ECO:0000313" key="1">
    <source>
        <dbReference type="EMBL" id="VXD11562.1"/>
    </source>
</evidence>
<sequence>MADLSGTWLGTYWQQGVPTRFEVTFIQSGNTLAGNILDEGYLGEAQITGTVMGRGVSFIKQYLTTSPDPVSYTGILSEDENYIQGQWEIRRLFSGTWEAYRGEDNLSLEFNNKIVEKVPVLSSAIAD</sequence>
<comment type="caution">
    <text evidence="1">The sequence shown here is derived from an EMBL/GenBank/DDBJ whole genome shotgun (WGS) entry which is preliminary data.</text>
</comment>
<dbReference type="Proteomes" id="UP000184550">
    <property type="component" value="Unassembled WGS sequence"/>
</dbReference>
<dbReference type="AlphaFoldDB" id="A0A7Z9BI41"/>
<dbReference type="EMBL" id="CZCU02000046">
    <property type="protein sequence ID" value="VXD11562.1"/>
    <property type="molecule type" value="Genomic_DNA"/>
</dbReference>
<gene>
    <name evidence="1" type="ORF">PL8927_140185</name>
</gene>